<dbReference type="CDD" id="cd02523">
    <property type="entry name" value="PC_cytidylyltransferase"/>
    <property type="match status" value="1"/>
</dbReference>
<dbReference type="InterPro" id="IPR005835">
    <property type="entry name" value="NTP_transferase_dom"/>
</dbReference>
<dbReference type="PIRSF" id="PIRSF037382">
    <property type="entry name" value="CCT_LicC"/>
    <property type="match status" value="1"/>
</dbReference>
<evidence type="ECO:0000313" key="4">
    <source>
        <dbReference type="EMBL" id="UUF08357.1"/>
    </source>
</evidence>
<dbReference type="PANTHER" id="PTHR43584">
    <property type="entry name" value="NUCLEOTIDYL TRANSFERASE"/>
    <property type="match status" value="1"/>
</dbReference>
<dbReference type="SUPFAM" id="SSF53448">
    <property type="entry name" value="Nucleotide-diphospho-sugar transferases"/>
    <property type="match status" value="1"/>
</dbReference>
<dbReference type="PANTHER" id="PTHR43584:SF5">
    <property type="entry name" value="PROTEIN LICC"/>
    <property type="match status" value="1"/>
</dbReference>
<dbReference type="GO" id="GO:0016779">
    <property type="term" value="F:nucleotidyltransferase activity"/>
    <property type="evidence" value="ECO:0007669"/>
    <property type="project" value="UniProtKB-KW"/>
</dbReference>
<dbReference type="Gene3D" id="3.90.550.10">
    <property type="entry name" value="Spore Coat Polysaccharide Biosynthesis Protein SpsA, Chain A"/>
    <property type="match status" value="1"/>
</dbReference>
<evidence type="ECO:0000313" key="5">
    <source>
        <dbReference type="Proteomes" id="UP001058072"/>
    </source>
</evidence>
<dbReference type="EMBL" id="CP071250">
    <property type="protein sequence ID" value="UUF08357.1"/>
    <property type="molecule type" value="Genomic_DNA"/>
</dbReference>
<keyword evidence="1 4" id="KW-0808">Transferase</keyword>
<feature type="domain" description="Nucleotidyl transferase" evidence="3">
    <location>
        <begin position="3"/>
        <end position="107"/>
    </location>
</feature>
<evidence type="ECO:0000259" key="3">
    <source>
        <dbReference type="Pfam" id="PF00483"/>
    </source>
</evidence>
<dbReference type="InterPro" id="IPR017189">
    <property type="entry name" value="CTP-phospocholine_CTT"/>
</dbReference>
<reference evidence="4" key="1">
    <citation type="submission" date="2021-03" db="EMBL/GenBank/DDBJ databases">
        <title>Comparative Genomics and Metabolomics in the genus Turicibacter.</title>
        <authorList>
            <person name="Maki J."/>
            <person name="Looft T."/>
        </authorList>
    </citation>
    <scope>NUCLEOTIDE SEQUENCE</scope>
    <source>
        <strain evidence="4">ISU324</strain>
    </source>
</reference>
<keyword evidence="2" id="KW-0548">Nucleotidyltransferase</keyword>
<organism evidence="4 5">
    <name type="scientific">Turicibacter bilis</name>
    <dbReference type="NCBI Taxonomy" id="2735723"/>
    <lineage>
        <taxon>Bacteria</taxon>
        <taxon>Bacillati</taxon>
        <taxon>Bacillota</taxon>
        <taxon>Erysipelotrichia</taxon>
        <taxon>Erysipelotrichales</taxon>
        <taxon>Turicibacteraceae</taxon>
        <taxon>Turicibacter</taxon>
    </lineage>
</organism>
<accession>A0A9Q9CPL5</accession>
<protein>
    <submittedName>
        <fullName evidence="4">NTP transferase domain-containing protein</fullName>
    </submittedName>
</protein>
<dbReference type="AlphaFoldDB" id="A0A9Q9CPL5"/>
<sequence length="229" mass="26594">MRAIILAAGMGTRLRPLTLKTPKPLIPVQGEPMAERQIKFLQEKGIKDIIIVTGYLNESFHYLKEKYGVKLVHNDKYNEYNNLYTMYLVKEFLPNSFVLEGDVYLNRNILDETVTESTYFSARKSNFNNEWMLKIGVDGYLDNIVVGSDDEELIMCGVSYWNQEDGEFLKAKLEQAVEQGGFEQLFWDNLVKDSLDELKIKVRELKSDDLFEIDSLDELNELEELLQNK</sequence>
<evidence type="ECO:0000256" key="2">
    <source>
        <dbReference type="ARBA" id="ARBA00022695"/>
    </source>
</evidence>
<dbReference type="InterPro" id="IPR029044">
    <property type="entry name" value="Nucleotide-diphossugar_trans"/>
</dbReference>
<name>A0A9Q9CPL5_9FIRM</name>
<evidence type="ECO:0000256" key="1">
    <source>
        <dbReference type="ARBA" id="ARBA00022679"/>
    </source>
</evidence>
<dbReference type="Pfam" id="PF00483">
    <property type="entry name" value="NTP_transferase"/>
    <property type="match status" value="1"/>
</dbReference>
<dbReference type="RefSeq" id="WP_212724094.1">
    <property type="nucleotide sequence ID" value="NZ_CP071250.1"/>
</dbReference>
<dbReference type="InterPro" id="IPR050065">
    <property type="entry name" value="GlmU-like"/>
</dbReference>
<proteinExistence type="predicted"/>
<gene>
    <name evidence="4" type="ORF">J0J70_12420</name>
</gene>
<dbReference type="Proteomes" id="UP001058072">
    <property type="component" value="Chromosome"/>
</dbReference>